<gene>
    <name evidence="2" type="ORF">KFL_004050100</name>
</gene>
<dbReference type="Proteomes" id="UP000054558">
    <property type="component" value="Unassembled WGS sequence"/>
</dbReference>
<name>A0A1Y1IB25_KLENI</name>
<organism evidence="2 3">
    <name type="scientific">Klebsormidium nitens</name>
    <name type="common">Green alga</name>
    <name type="synonym">Ulothrix nitens</name>
    <dbReference type="NCBI Taxonomy" id="105231"/>
    <lineage>
        <taxon>Eukaryota</taxon>
        <taxon>Viridiplantae</taxon>
        <taxon>Streptophyta</taxon>
        <taxon>Klebsormidiophyceae</taxon>
        <taxon>Klebsormidiales</taxon>
        <taxon>Klebsormidiaceae</taxon>
        <taxon>Klebsormidium</taxon>
    </lineage>
</organism>
<dbReference type="AlphaFoldDB" id="A0A1Y1IB25"/>
<proteinExistence type="predicted"/>
<evidence type="ECO:0000256" key="1">
    <source>
        <dbReference type="SAM" id="MobiDB-lite"/>
    </source>
</evidence>
<keyword evidence="3" id="KW-1185">Reference proteome</keyword>
<protein>
    <submittedName>
        <fullName evidence="2">Uncharacterized protein</fullName>
    </submittedName>
</protein>
<accession>A0A1Y1IB25</accession>
<evidence type="ECO:0000313" key="2">
    <source>
        <dbReference type="EMBL" id="GAQ88165.1"/>
    </source>
</evidence>
<evidence type="ECO:0000313" key="3">
    <source>
        <dbReference type="Proteomes" id="UP000054558"/>
    </source>
</evidence>
<sequence length="98" mass="10352">MLQSARAVLDSFFSSPGFASPPPVRLRDNGIRLRKQSRKSSPGGNEHGLPAGGFKGFGARPEGSRRGKGSSGRSGGRSEEWGVASTGIYRAEMQEVST</sequence>
<dbReference type="EMBL" id="DF237354">
    <property type="protein sequence ID" value="GAQ88165.1"/>
    <property type="molecule type" value="Genomic_DNA"/>
</dbReference>
<reference evidence="2 3" key="1">
    <citation type="journal article" date="2014" name="Nat. Commun.">
        <title>Klebsormidium flaccidum genome reveals primary factors for plant terrestrial adaptation.</title>
        <authorList>
            <person name="Hori K."/>
            <person name="Maruyama F."/>
            <person name="Fujisawa T."/>
            <person name="Togashi T."/>
            <person name="Yamamoto N."/>
            <person name="Seo M."/>
            <person name="Sato S."/>
            <person name="Yamada T."/>
            <person name="Mori H."/>
            <person name="Tajima N."/>
            <person name="Moriyama T."/>
            <person name="Ikeuchi M."/>
            <person name="Watanabe M."/>
            <person name="Wada H."/>
            <person name="Kobayashi K."/>
            <person name="Saito M."/>
            <person name="Masuda T."/>
            <person name="Sasaki-Sekimoto Y."/>
            <person name="Mashiguchi K."/>
            <person name="Awai K."/>
            <person name="Shimojima M."/>
            <person name="Masuda S."/>
            <person name="Iwai M."/>
            <person name="Nobusawa T."/>
            <person name="Narise T."/>
            <person name="Kondo S."/>
            <person name="Saito H."/>
            <person name="Sato R."/>
            <person name="Murakawa M."/>
            <person name="Ihara Y."/>
            <person name="Oshima-Yamada Y."/>
            <person name="Ohtaka K."/>
            <person name="Satoh M."/>
            <person name="Sonobe K."/>
            <person name="Ishii M."/>
            <person name="Ohtani R."/>
            <person name="Kanamori-Sato M."/>
            <person name="Honoki R."/>
            <person name="Miyazaki D."/>
            <person name="Mochizuki H."/>
            <person name="Umetsu J."/>
            <person name="Higashi K."/>
            <person name="Shibata D."/>
            <person name="Kamiya Y."/>
            <person name="Sato N."/>
            <person name="Nakamura Y."/>
            <person name="Tabata S."/>
            <person name="Ida S."/>
            <person name="Kurokawa K."/>
            <person name="Ohta H."/>
        </authorList>
    </citation>
    <scope>NUCLEOTIDE SEQUENCE [LARGE SCALE GENOMIC DNA]</scope>
    <source>
        <strain evidence="2 3">NIES-2285</strain>
    </source>
</reference>
<feature type="region of interest" description="Disordered" evidence="1">
    <location>
        <begin position="12"/>
        <end position="98"/>
    </location>
</feature>